<evidence type="ECO:0000256" key="4">
    <source>
        <dbReference type="ARBA" id="ARBA00022547"/>
    </source>
</evidence>
<dbReference type="RefSeq" id="WP_379836380.1">
    <property type="nucleotide sequence ID" value="NZ_JBHRYQ010000001.1"/>
</dbReference>
<evidence type="ECO:0000256" key="16">
    <source>
        <dbReference type="RuleBase" id="RU003848"/>
    </source>
</evidence>
<evidence type="ECO:0000256" key="10">
    <source>
        <dbReference type="ARBA" id="ARBA00023310"/>
    </source>
</evidence>
<evidence type="ECO:0000256" key="6">
    <source>
        <dbReference type="ARBA" id="ARBA00022781"/>
    </source>
</evidence>
<name>A0ABV7YTQ9_9BACT</name>
<dbReference type="Proteomes" id="UP001595616">
    <property type="component" value="Unassembled WGS sequence"/>
</dbReference>
<keyword evidence="9 15" id="KW-0472">Membrane</keyword>
<evidence type="ECO:0000256" key="8">
    <source>
        <dbReference type="ARBA" id="ARBA00023065"/>
    </source>
</evidence>
<evidence type="ECO:0000256" key="2">
    <source>
        <dbReference type="ARBA" id="ARBA00022448"/>
    </source>
</evidence>
<dbReference type="InterPro" id="IPR002146">
    <property type="entry name" value="ATP_synth_b/b'su_bac/chlpt"/>
</dbReference>
<reference evidence="19" key="1">
    <citation type="journal article" date="2019" name="Int. J. Syst. Evol. Microbiol.">
        <title>The Global Catalogue of Microorganisms (GCM) 10K type strain sequencing project: providing services to taxonomists for standard genome sequencing and annotation.</title>
        <authorList>
            <consortium name="The Broad Institute Genomics Platform"/>
            <consortium name="The Broad Institute Genome Sequencing Center for Infectious Disease"/>
            <person name="Wu L."/>
            <person name="Ma J."/>
        </authorList>
    </citation>
    <scope>NUCLEOTIDE SEQUENCE [LARGE SCALE GENOMIC DNA]</scope>
    <source>
        <strain evidence="19">CECT 7956</strain>
    </source>
</reference>
<evidence type="ECO:0000256" key="17">
    <source>
        <dbReference type="SAM" id="Coils"/>
    </source>
</evidence>
<dbReference type="NCBIfam" id="TIGR01144">
    <property type="entry name" value="ATP_synt_b"/>
    <property type="match status" value="1"/>
</dbReference>
<dbReference type="CDD" id="cd06503">
    <property type="entry name" value="ATP-synt_Fo_b"/>
    <property type="match status" value="1"/>
</dbReference>
<evidence type="ECO:0000256" key="11">
    <source>
        <dbReference type="ARBA" id="ARBA00025198"/>
    </source>
</evidence>
<evidence type="ECO:0000256" key="12">
    <source>
        <dbReference type="ARBA" id="ARBA00025614"/>
    </source>
</evidence>
<keyword evidence="4 15" id="KW-0138">CF(0)</keyword>
<keyword evidence="8 15" id="KW-0406">Ion transport</keyword>
<feature type="transmembrane region" description="Helical" evidence="15">
    <location>
        <begin position="12"/>
        <end position="30"/>
    </location>
</feature>
<evidence type="ECO:0000256" key="9">
    <source>
        <dbReference type="ARBA" id="ARBA00023136"/>
    </source>
</evidence>
<protein>
    <recommendedName>
        <fullName evidence="15">ATP synthase subunit b</fullName>
    </recommendedName>
    <alternativeName>
        <fullName evidence="15">ATP synthase F(0) sector subunit b</fullName>
    </alternativeName>
    <alternativeName>
        <fullName evidence="15">ATPase subunit I</fullName>
    </alternativeName>
    <alternativeName>
        <fullName evidence="15">F-type ATPase subunit b</fullName>
        <shortName evidence="15">F-ATPase subunit b</shortName>
    </alternativeName>
</protein>
<comment type="subunit">
    <text evidence="15">F-type ATPases have 2 components, F(1) - the catalytic core - and F(0) - the membrane proton channel. F(1) has five subunits: alpha(3), beta(3), gamma(1), delta(1), epsilon(1). F(0) has three main subunits: a(1), b(2) and c(10-14). The alpha and beta chains form an alternating ring which encloses part of the gamma chain. F(1) is attached to F(0) by a central stalk formed by the gamma and epsilon chains, while a peripheral stalk is formed by the delta and b chains.</text>
</comment>
<evidence type="ECO:0000256" key="15">
    <source>
        <dbReference type="HAMAP-Rule" id="MF_01398"/>
    </source>
</evidence>
<comment type="function">
    <text evidence="12">Component of the F(0) channel, it forms part of the peripheral stalk, linking F(1) to F(0). The b'-subunit is a diverged and duplicated form of b found in plants and photosynthetic bacteria.</text>
</comment>
<evidence type="ECO:0000256" key="3">
    <source>
        <dbReference type="ARBA" id="ARBA00022475"/>
    </source>
</evidence>
<dbReference type="InterPro" id="IPR005864">
    <property type="entry name" value="ATP_synth_F0_bsu_bac"/>
</dbReference>
<comment type="caution">
    <text evidence="18">The sequence shown here is derived from an EMBL/GenBank/DDBJ whole genome shotgun (WGS) entry which is preliminary data.</text>
</comment>
<keyword evidence="10 15" id="KW-0066">ATP synthesis</keyword>
<evidence type="ECO:0000256" key="1">
    <source>
        <dbReference type="ARBA" id="ARBA00005513"/>
    </source>
</evidence>
<keyword evidence="19" id="KW-1185">Reference proteome</keyword>
<proteinExistence type="inferred from homology"/>
<sequence>MELLNPSPGLLFWQLVVFGSLVFLLWKFAWKGIIAGLKEREGDIESALRMAEETRAEMAKLKSDNETLVAEARKERDSIIKEAKEASERMISEAKSQAVTASNKVMEDAREALAQERVAMISQVKKEVATLSIEIAEKVMRKELSDKKSQQTFVSELISDAKLN</sequence>
<keyword evidence="17" id="KW-0175">Coiled coil</keyword>
<comment type="function">
    <text evidence="11 15">F(1)F(0) ATP synthase produces ATP from ADP in the presence of a proton or sodium gradient. F-type ATPases consist of two structural domains, F(1) containing the extramembraneous catalytic core and F(0) containing the membrane proton channel, linked together by a central stalk and a peripheral stalk. During catalysis, ATP synthesis in the catalytic domain of F(1) is coupled via a rotary mechanism of the central stalk subunits to proton translocation.</text>
</comment>
<feature type="coiled-coil region" evidence="17">
    <location>
        <begin position="37"/>
        <end position="89"/>
    </location>
</feature>
<dbReference type="SUPFAM" id="SSF81573">
    <property type="entry name" value="F1F0 ATP synthase subunit B, membrane domain"/>
    <property type="match status" value="1"/>
</dbReference>
<comment type="similarity">
    <text evidence="1 15 16">Belongs to the ATPase B chain family.</text>
</comment>
<comment type="subunit">
    <text evidence="13">F-type ATPases have 2 components, F(1) - the catalytic core - and F(0) - the membrane proton channel. F(1) has five subunits: alpha(3), beta(3), gamma(1), delta(1), epsilon(1). F(0) has four main subunits: a(1), b(2) and c(10-14). The alpha and beta chains form an alternating ring which encloses part of the gamma chain. F(1) is attached to F(0) by a central stalk formed by the gamma and epsilon chains, while a peripheral stalk is formed by the delta and b chains.</text>
</comment>
<evidence type="ECO:0000256" key="5">
    <source>
        <dbReference type="ARBA" id="ARBA00022692"/>
    </source>
</evidence>
<keyword evidence="6 15" id="KW-0375">Hydrogen ion transport</keyword>
<evidence type="ECO:0000256" key="14">
    <source>
        <dbReference type="ARBA" id="ARBA00037847"/>
    </source>
</evidence>
<dbReference type="PANTHER" id="PTHR33445:SF1">
    <property type="entry name" value="ATP SYNTHASE SUBUNIT B"/>
    <property type="match status" value="1"/>
</dbReference>
<keyword evidence="3 15" id="KW-1003">Cell membrane</keyword>
<keyword evidence="2 15" id="KW-0813">Transport</keyword>
<dbReference type="HAMAP" id="MF_01398">
    <property type="entry name" value="ATP_synth_b_bprime"/>
    <property type="match status" value="1"/>
</dbReference>
<gene>
    <name evidence="15 18" type="primary">atpF</name>
    <name evidence="18" type="ORF">ACFOOI_06700</name>
</gene>
<comment type="subcellular location">
    <subcellularLocation>
        <location evidence="15">Cell membrane</location>
        <topology evidence="15">Single-pass membrane protein</topology>
    </subcellularLocation>
    <subcellularLocation>
        <location evidence="14">Endomembrane system</location>
        <topology evidence="14">Single-pass membrane protein</topology>
    </subcellularLocation>
</comment>
<evidence type="ECO:0000256" key="13">
    <source>
        <dbReference type="ARBA" id="ARBA00026054"/>
    </source>
</evidence>
<dbReference type="EMBL" id="JBHRYQ010000001">
    <property type="protein sequence ID" value="MFC3810331.1"/>
    <property type="molecule type" value="Genomic_DNA"/>
</dbReference>
<evidence type="ECO:0000256" key="7">
    <source>
        <dbReference type="ARBA" id="ARBA00022989"/>
    </source>
</evidence>
<dbReference type="InterPro" id="IPR028987">
    <property type="entry name" value="ATP_synth_B-like_membr_sf"/>
</dbReference>
<accession>A0ABV7YTQ9</accession>
<dbReference type="InterPro" id="IPR050059">
    <property type="entry name" value="ATP_synthase_B_chain"/>
</dbReference>
<dbReference type="Pfam" id="PF00430">
    <property type="entry name" value="ATP-synt_B"/>
    <property type="match status" value="1"/>
</dbReference>
<organism evidence="18 19">
    <name type="scientific">Lacihabitans lacunae</name>
    <dbReference type="NCBI Taxonomy" id="1028214"/>
    <lineage>
        <taxon>Bacteria</taxon>
        <taxon>Pseudomonadati</taxon>
        <taxon>Bacteroidota</taxon>
        <taxon>Cytophagia</taxon>
        <taxon>Cytophagales</taxon>
        <taxon>Leadbetterellaceae</taxon>
        <taxon>Lacihabitans</taxon>
    </lineage>
</organism>
<keyword evidence="5 15" id="KW-0812">Transmembrane</keyword>
<keyword evidence="7 15" id="KW-1133">Transmembrane helix</keyword>
<evidence type="ECO:0000313" key="19">
    <source>
        <dbReference type="Proteomes" id="UP001595616"/>
    </source>
</evidence>
<evidence type="ECO:0000313" key="18">
    <source>
        <dbReference type="EMBL" id="MFC3810331.1"/>
    </source>
</evidence>
<dbReference type="PANTHER" id="PTHR33445">
    <property type="entry name" value="ATP SYNTHASE SUBUNIT B', CHLOROPLASTIC"/>
    <property type="match status" value="1"/>
</dbReference>